<evidence type="ECO:0000256" key="1">
    <source>
        <dbReference type="SAM" id="MobiDB-lite"/>
    </source>
</evidence>
<dbReference type="InterPro" id="IPR052419">
    <property type="entry name" value="5_3-deoxyribonucleotidase-like"/>
</dbReference>
<comment type="caution">
    <text evidence="2">The sequence shown here is derived from an EMBL/GenBank/DDBJ whole genome shotgun (WGS) entry which is preliminary data.</text>
</comment>
<dbReference type="OMA" id="FGDYEWN"/>
<dbReference type="AlphaFoldDB" id="A0A1M2W7Z4"/>
<dbReference type="SUPFAM" id="SSF56784">
    <property type="entry name" value="HAD-like"/>
    <property type="match status" value="1"/>
</dbReference>
<dbReference type="OrthoDB" id="10248475at2759"/>
<feature type="region of interest" description="Disordered" evidence="1">
    <location>
        <begin position="1"/>
        <end position="31"/>
    </location>
</feature>
<protein>
    <submittedName>
        <fullName evidence="2">Uncharacterized protein</fullName>
    </submittedName>
</protein>
<proteinExistence type="predicted"/>
<gene>
    <name evidence="2" type="ORF">TRAPUB_11702</name>
</gene>
<dbReference type="EMBL" id="MNAD01000005">
    <property type="protein sequence ID" value="OJT15977.1"/>
    <property type="molecule type" value="Genomic_DNA"/>
</dbReference>
<dbReference type="STRING" id="154538.A0A1M2W7Z4"/>
<dbReference type="InterPro" id="IPR023214">
    <property type="entry name" value="HAD_sf"/>
</dbReference>
<dbReference type="Gene3D" id="3.40.50.1000">
    <property type="entry name" value="HAD superfamily/HAD-like"/>
    <property type="match status" value="1"/>
</dbReference>
<organism evidence="2 3">
    <name type="scientific">Trametes pubescens</name>
    <name type="common">White-rot fungus</name>
    <dbReference type="NCBI Taxonomy" id="154538"/>
    <lineage>
        <taxon>Eukaryota</taxon>
        <taxon>Fungi</taxon>
        <taxon>Dikarya</taxon>
        <taxon>Basidiomycota</taxon>
        <taxon>Agaricomycotina</taxon>
        <taxon>Agaricomycetes</taxon>
        <taxon>Polyporales</taxon>
        <taxon>Polyporaceae</taxon>
        <taxon>Trametes</taxon>
    </lineage>
</organism>
<evidence type="ECO:0000313" key="2">
    <source>
        <dbReference type="EMBL" id="OJT15977.1"/>
    </source>
</evidence>
<evidence type="ECO:0000313" key="3">
    <source>
        <dbReference type="Proteomes" id="UP000184267"/>
    </source>
</evidence>
<accession>A0A1M2W7Z4</accession>
<sequence>MAAPTGPGGYSSYKASEHITPSGHATPRTAAPAGSALEDFVHDLDRPVIAVDMDDVLCQTNLAVAQWHNDTYGTNMTLDDFHWSEPPPLAPANAAHTPHASQNPYWGNPTETVAKVEKIWESDYLDKAPPVPGAYDGIVTLKNLGYRLVVVTARQPRELDRSLAWLAREFPGLFDTVICTGQSQETLADEHELVTKLSKADVCRKIGALFLVDDSAENALKCACAAPPVTVLLFGEYAWNRQAAHYDDVKQELSFAEKFEKEGRREYWLDEKLEVPAGAPLTRVKGWEEVIQWVEKQKADGKL</sequence>
<dbReference type="Proteomes" id="UP000184267">
    <property type="component" value="Unassembled WGS sequence"/>
</dbReference>
<name>A0A1M2W7Z4_TRAPU</name>
<dbReference type="InterPro" id="IPR036412">
    <property type="entry name" value="HAD-like_sf"/>
</dbReference>
<dbReference type="PANTHER" id="PTHR35134:SF2">
    <property type="entry name" value="NUCLEOTIDASE YQFW-RELATED"/>
    <property type="match status" value="1"/>
</dbReference>
<dbReference type="PANTHER" id="PTHR35134">
    <property type="entry name" value="NUCLEOTIDASE YQFW-RELATED"/>
    <property type="match status" value="1"/>
</dbReference>
<keyword evidence="3" id="KW-1185">Reference proteome</keyword>
<reference evidence="2 3" key="1">
    <citation type="submission" date="2016-10" db="EMBL/GenBank/DDBJ databases">
        <title>Genome sequence of the basidiomycete white-rot fungus Trametes pubescens.</title>
        <authorList>
            <person name="Makela M.R."/>
            <person name="Granchi Z."/>
            <person name="Peng M."/>
            <person name="De Vries R.P."/>
            <person name="Grigoriev I."/>
            <person name="Riley R."/>
            <person name="Hilden K."/>
        </authorList>
    </citation>
    <scope>NUCLEOTIDE SEQUENCE [LARGE SCALE GENOMIC DNA]</scope>
    <source>
        <strain evidence="2 3">FBCC735</strain>
    </source>
</reference>